<name>A0A803XN69_MELGA</name>
<accession>A0A803XN69</accession>
<dbReference type="PANTHER" id="PTHR12080:SF59">
    <property type="entry name" value="HEPATIC AND GLIAL CELL ADHESION MOLECULE"/>
    <property type="match status" value="1"/>
</dbReference>
<comment type="subcellular location">
    <subcellularLocation>
        <location evidence="1">Membrane</location>
    </subcellularLocation>
</comment>
<dbReference type="AlphaFoldDB" id="A0A803XN69"/>
<evidence type="ECO:0000256" key="2">
    <source>
        <dbReference type="ARBA" id="ARBA00022729"/>
    </source>
</evidence>
<evidence type="ECO:0000256" key="6">
    <source>
        <dbReference type="SAM" id="Phobius"/>
    </source>
</evidence>
<dbReference type="InterPro" id="IPR013098">
    <property type="entry name" value="Ig_I-set"/>
</dbReference>
<keyword evidence="6" id="KW-0812">Transmembrane</keyword>
<dbReference type="InterPro" id="IPR015631">
    <property type="entry name" value="CD2/SLAM_rcpt"/>
</dbReference>
<keyword evidence="2 7" id="KW-0732">Signal</keyword>
<feature type="transmembrane region" description="Helical" evidence="6">
    <location>
        <begin position="258"/>
        <end position="283"/>
    </location>
</feature>
<proteinExistence type="predicted"/>
<evidence type="ECO:0000256" key="5">
    <source>
        <dbReference type="SAM" id="MobiDB-lite"/>
    </source>
</evidence>
<protein>
    <recommendedName>
        <fullName evidence="8">Ig-like domain-containing protein</fullName>
    </recommendedName>
</protein>
<evidence type="ECO:0000256" key="1">
    <source>
        <dbReference type="ARBA" id="ARBA00004370"/>
    </source>
</evidence>
<dbReference type="InterPro" id="IPR007110">
    <property type="entry name" value="Ig-like_dom"/>
</dbReference>
<keyword evidence="4" id="KW-0325">Glycoprotein</keyword>
<evidence type="ECO:0000313" key="9">
    <source>
        <dbReference type="Ensembl" id="ENSMGAP00000020965.1"/>
    </source>
</evidence>
<feature type="transmembrane region" description="Helical" evidence="6">
    <location>
        <begin position="367"/>
        <end position="391"/>
    </location>
</feature>
<dbReference type="GO" id="GO:0016020">
    <property type="term" value="C:membrane"/>
    <property type="evidence" value="ECO:0007669"/>
    <property type="project" value="UniProtKB-SubCell"/>
</dbReference>
<sequence length="435" mass="48153">MEDKWMLPGGVSFLFLRSCLGVEITERKLAAEGSSVMMHAPAISNVNITEWEYIEGSTPKLILQYYANLQSTVIYTAYRGRVVFYQTNGSLLLQQLQEADSGLYKATVDLMQDRARTTILEVIKPVPQPELLKSSTLNCSFIKLTCLLPNGTVAAVSWKKDRRSLTPQNYYQLTQNSAELWIRKGDKSNCGSYSCNVSNAVSWKEATFNLKIAGLSPPLRGALKMTVAALALAVITAISFVIWLLQPGKHRLGKEARTWLTLPMIGLLGISCLLLFVTSVIWMQEEGPSAAFILHGLCFLAAVILTMVLIAMNFQRRPEALTQPLLQTCHPVILCSTAMTVAVNLSFSCLLFHNFQQVHERGCSETVSVIASCILAVLAALLLLLFSLCYYKKKMDASTQTTSTQGKEKDREQSQDKESKLSLQHPGDDITQEPG</sequence>
<reference evidence="9" key="2">
    <citation type="submission" date="2025-08" db="UniProtKB">
        <authorList>
            <consortium name="Ensembl"/>
        </authorList>
    </citation>
    <scope>IDENTIFICATION</scope>
</reference>
<evidence type="ECO:0000256" key="3">
    <source>
        <dbReference type="ARBA" id="ARBA00023136"/>
    </source>
</evidence>
<dbReference type="InterPro" id="IPR013783">
    <property type="entry name" value="Ig-like_fold"/>
</dbReference>
<feature type="transmembrane region" description="Helical" evidence="6">
    <location>
        <begin position="225"/>
        <end position="246"/>
    </location>
</feature>
<reference evidence="9 10" key="1">
    <citation type="journal article" date="2010" name="PLoS Biol.">
        <title>Multi-platform next-generation sequencing of the domestic turkey (Meleagris gallopavo): genome assembly and analysis.</title>
        <authorList>
            <person name="Dalloul R.A."/>
            <person name="Long J.A."/>
            <person name="Zimin A.V."/>
            <person name="Aslam L."/>
            <person name="Beal K."/>
            <person name="Blomberg L.A."/>
            <person name="Bouffard P."/>
            <person name="Burt D.W."/>
            <person name="Crasta O."/>
            <person name="Crooijmans R.P."/>
            <person name="Cooper K."/>
            <person name="Coulombe R.A."/>
            <person name="De S."/>
            <person name="Delany M.E."/>
            <person name="Dodgson J.B."/>
            <person name="Dong J.J."/>
            <person name="Evans C."/>
            <person name="Frederickson K.M."/>
            <person name="Flicek P."/>
            <person name="Florea L."/>
            <person name="Folkerts O."/>
            <person name="Groenen M.A."/>
            <person name="Harkins T.T."/>
            <person name="Herrero J."/>
            <person name="Hoffmann S."/>
            <person name="Megens H.J."/>
            <person name="Jiang A."/>
            <person name="de Jong P."/>
            <person name="Kaiser P."/>
            <person name="Kim H."/>
            <person name="Kim K.W."/>
            <person name="Kim S."/>
            <person name="Langenberger D."/>
            <person name="Lee M.K."/>
            <person name="Lee T."/>
            <person name="Mane S."/>
            <person name="Marcais G."/>
            <person name="Marz M."/>
            <person name="McElroy A.P."/>
            <person name="Modise T."/>
            <person name="Nefedov M."/>
            <person name="Notredame C."/>
            <person name="Paton I.R."/>
            <person name="Payne W.S."/>
            <person name="Pertea G."/>
            <person name="Prickett D."/>
            <person name="Puiu D."/>
            <person name="Qioa D."/>
            <person name="Raineri E."/>
            <person name="Ruffier M."/>
            <person name="Salzberg S.L."/>
            <person name="Schatz M.C."/>
            <person name="Scheuring C."/>
            <person name="Schmidt C.J."/>
            <person name="Schroeder S."/>
            <person name="Searle S.M."/>
            <person name="Smith E.J."/>
            <person name="Smith J."/>
            <person name="Sonstegard T.S."/>
            <person name="Stadler P.F."/>
            <person name="Tafer H."/>
            <person name="Tu Z.J."/>
            <person name="Van Tassell C.P."/>
            <person name="Vilella A.J."/>
            <person name="Williams K.P."/>
            <person name="Yorke J.A."/>
            <person name="Zhang L."/>
            <person name="Zhang H.B."/>
            <person name="Zhang X."/>
            <person name="Zhang Y."/>
            <person name="Reed K.M."/>
        </authorList>
    </citation>
    <scope>NUCLEOTIDE SEQUENCE [LARGE SCALE GENOMIC DNA]</scope>
</reference>
<dbReference type="SMART" id="SM00409">
    <property type="entry name" value="IG"/>
    <property type="match status" value="2"/>
</dbReference>
<feature type="transmembrane region" description="Helical" evidence="6">
    <location>
        <begin position="332"/>
        <end position="355"/>
    </location>
</feature>
<dbReference type="Proteomes" id="UP000001645">
    <property type="component" value="Chromosome 9"/>
</dbReference>
<feature type="chain" id="PRO_5032530594" description="Ig-like domain-containing protein" evidence="7">
    <location>
        <begin position="22"/>
        <end position="435"/>
    </location>
</feature>
<evidence type="ECO:0000256" key="7">
    <source>
        <dbReference type="SAM" id="SignalP"/>
    </source>
</evidence>
<evidence type="ECO:0000313" key="10">
    <source>
        <dbReference type="Proteomes" id="UP000001645"/>
    </source>
</evidence>
<feature type="transmembrane region" description="Helical" evidence="6">
    <location>
        <begin position="289"/>
        <end position="311"/>
    </location>
</feature>
<dbReference type="InterPro" id="IPR036179">
    <property type="entry name" value="Ig-like_dom_sf"/>
</dbReference>
<feature type="domain" description="Ig-like" evidence="8">
    <location>
        <begin position="129"/>
        <end position="209"/>
    </location>
</feature>
<keyword evidence="6" id="KW-1133">Transmembrane helix</keyword>
<dbReference type="CDD" id="cd00096">
    <property type="entry name" value="Ig"/>
    <property type="match status" value="1"/>
</dbReference>
<feature type="compositionally biased region" description="Basic and acidic residues" evidence="5">
    <location>
        <begin position="406"/>
        <end position="420"/>
    </location>
</feature>
<dbReference type="PANTHER" id="PTHR12080">
    <property type="entry name" value="SIGNALING LYMPHOCYTIC ACTIVATION MOLECULE"/>
    <property type="match status" value="1"/>
</dbReference>
<dbReference type="Ensembl" id="ENSMGAT00000033873.1">
    <property type="protein sequence ID" value="ENSMGAP00000020965.1"/>
    <property type="gene ID" value="ENSMGAG00000017674.1"/>
</dbReference>
<feature type="region of interest" description="Disordered" evidence="5">
    <location>
        <begin position="397"/>
        <end position="435"/>
    </location>
</feature>
<organism evidence="9 10">
    <name type="scientific">Meleagris gallopavo</name>
    <name type="common">Wild turkey</name>
    <dbReference type="NCBI Taxonomy" id="9103"/>
    <lineage>
        <taxon>Eukaryota</taxon>
        <taxon>Metazoa</taxon>
        <taxon>Chordata</taxon>
        <taxon>Craniata</taxon>
        <taxon>Vertebrata</taxon>
        <taxon>Euteleostomi</taxon>
        <taxon>Archelosauria</taxon>
        <taxon>Archosauria</taxon>
        <taxon>Dinosauria</taxon>
        <taxon>Saurischia</taxon>
        <taxon>Theropoda</taxon>
        <taxon>Coelurosauria</taxon>
        <taxon>Aves</taxon>
        <taxon>Neognathae</taxon>
        <taxon>Galloanserae</taxon>
        <taxon>Galliformes</taxon>
        <taxon>Phasianidae</taxon>
        <taxon>Meleagridinae</taxon>
        <taxon>Meleagris</taxon>
    </lineage>
</organism>
<reference evidence="9" key="3">
    <citation type="submission" date="2025-09" db="UniProtKB">
        <authorList>
            <consortium name="Ensembl"/>
        </authorList>
    </citation>
    <scope>IDENTIFICATION</scope>
</reference>
<dbReference type="SUPFAM" id="SSF48726">
    <property type="entry name" value="Immunoglobulin"/>
    <property type="match status" value="2"/>
</dbReference>
<dbReference type="InParanoid" id="A0A803XN69"/>
<evidence type="ECO:0000259" key="8">
    <source>
        <dbReference type="PROSITE" id="PS50835"/>
    </source>
</evidence>
<dbReference type="GO" id="GO:0005911">
    <property type="term" value="C:cell-cell junction"/>
    <property type="evidence" value="ECO:0007669"/>
    <property type="project" value="TreeGrafter"/>
</dbReference>
<keyword evidence="10" id="KW-1185">Reference proteome</keyword>
<dbReference type="Gene3D" id="2.60.40.10">
    <property type="entry name" value="Immunoglobulins"/>
    <property type="match status" value="2"/>
</dbReference>
<dbReference type="InterPro" id="IPR003599">
    <property type="entry name" value="Ig_sub"/>
</dbReference>
<dbReference type="PROSITE" id="PS50835">
    <property type="entry name" value="IG_LIKE"/>
    <property type="match status" value="1"/>
</dbReference>
<gene>
    <name evidence="9" type="primary">LOC104912188</name>
</gene>
<feature type="signal peptide" evidence="7">
    <location>
        <begin position="1"/>
        <end position="21"/>
    </location>
</feature>
<evidence type="ECO:0000256" key="4">
    <source>
        <dbReference type="ARBA" id="ARBA00023180"/>
    </source>
</evidence>
<dbReference type="Pfam" id="PF07679">
    <property type="entry name" value="I-set"/>
    <property type="match status" value="1"/>
</dbReference>
<keyword evidence="3 6" id="KW-0472">Membrane</keyword>
<dbReference type="GeneTree" id="ENSGT00940000159186"/>